<sequence>MKGLIAAVAVITIASVGVASAQMGGAGHGAFDGAWVIDVVTDQGPCGRGFAGDYTISGGQISGRFSGAGGIRPVTGSVGPDGTLVMRIGGSDGLVLRGRLQWRVGWGEWESPACSGRFMTNRR</sequence>
<dbReference type="EMBL" id="CP076448">
    <property type="protein sequence ID" value="QXM24942.1"/>
    <property type="molecule type" value="Genomic_DNA"/>
</dbReference>
<feature type="chain" id="PRO_5037563679" description="Heme utilization protein" evidence="1">
    <location>
        <begin position="22"/>
        <end position="123"/>
    </location>
</feature>
<evidence type="ECO:0000313" key="3">
    <source>
        <dbReference type="Proteomes" id="UP000694001"/>
    </source>
</evidence>
<gene>
    <name evidence="2" type="ORF">KO353_01390</name>
</gene>
<accession>A0A975U2U9</accession>
<feature type="signal peptide" evidence="1">
    <location>
        <begin position="1"/>
        <end position="21"/>
    </location>
</feature>
<keyword evidence="3" id="KW-1185">Reference proteome</keyword>
<keyword evidence="1" id="KW-0732">Signal</keyword>
<dbReference type="KEGG" id="elio:KO353_01390"/>
<name>A0A975U2U9_9PROT</name>
<dbReference type="Proteomes" id="UP000694001">
    <property type="component" value="Chromosome"/>
</dbReference>
<reference evidence="2" key="1">
    <citation type="submission" date="2021-06" db="EMBL/GenBank/DDBJ databases">
        <title>Elioraea tepida, sp. nov., a moderately thermophilic aerobic anoxygenic phototrophic bacterium isolated from an alkaline siliceous hot spring mat community in Yellowstone National Park, WY, USA.</title>
        <authorList>
            <person name="Saini M.K."/>
            <person name="Yoshida S."/>
            <person name="Sebastian A."/>
            <person name="Hirose S."/>
            <person name="Hara E."/>
            <person name="Tamaki H."/>
            <person name="Soulier N.T."/>
            <person name="Albert I."/>
            <person name="Hanada S."/>
            <person name="Bryant D.A."/>
            <person name="Tank M."/>
        </authorList>
    </citation>
    <scope>NUCLEOTIDE SEQUENCE</scope>
    <source>
        <strain evidence="2">MS-P2</strain>
    </source>
</reference>
<dbReference type="RefSeq" id="WP_218285999.1">
    <property type="nucleotide sequence ID" value="NZ_CP076448.1"/>
</dbReference>
<evidence type="ECO:0000256" key="1">
    <source>
        <dbReference type="SAM" id="SignalP"/>
    </source>
</evidence>
<evidence type="ECO:0000313" key="2">
    <source>
        <dbReference type="EMBL" id="QXM24942.1"/>
    </source>
</evidence>
<evidence type="ECO:0008006" key="4">
    <source>
        <dbReference type="Google" id="ProtNLM"/>
    </source>
</evidence>
<organism evidence="2 3">
    <name type="scientific">Elioraea tepida</name>
    <dbReference type="NCBI Taxonomy" id="2843330"/>
    <lineage>
        <taxon>Bacteria</taxon>
        <taxon>Pseudomonadati</taxon>
        <taxon>Pseudomonadota</taxon>
        <taxon>Alphaproteobacteria</taxon>
        <taxon>Acetobacterales</taxon>
        <taxon>Elioraeaceae</taxon>
        <taxon>Elioraea</taxon>
    </lineage>
</organism>
<protein>
    <recommendedName>
        <fullName evidence="4">Heme utilization protein</fullName>
    </recommendedName>
</protein>
<dbReference type="AlphaFoldDB" id="A0A975U2U9"/>
<proteinExistence type="predicted"/>